<dbReference type="OrthoDB" id="7330247at2"/>
<proteinExistence type="predicted"/>
<protein>
    <submittedName>
        <fullName evidence="1">Metallophosphoesterase</fullName>
    </submittedName>
</protein>
<sequence>MVHAAPPARFAAAGSRLLPPVYDLAQEVADLPRDLEPWPCAADPARSPRIAACLERARAHGGWRWPERPLVFVSDTHADADGFLRSLVGAGVIRRRGDTGLTLTPFGQTARIIIGGDCLDKGPSNLAMLDALDALRRSGADLRILAGNHDLRLRIAVEALCGPRSALTDHLFLRMGRKILPALREIFERYVTPADLDALPDDAACLARLLPPADWPAQFATAARGQLKPEAITREIAKLDAKRDQFDREVAHTGLSPRELLAAGRKCRDVFFRPGGPYAWFYDNMDVVAQSGSLLFVHAGICDTMCDLLDRGGTAAVNARYRAGARRATLAFYFGPVANLVRTKYRASDFDLTDRGVDLLHRNGVHMVVQGHVNSHTGQRLLAKRGLLHLEADVTLDRASRSREGLDGIGAGATLILPSGDVIGLSRDYPRAKHFAPDRIACPPE</sequence>
<dbReference type="EMBL" id="AQQR01000003">
    <property type="protein sequence ID" value="OWU75006.1"/>
    <property type="molecule type" value="Genomic_DNA"/>
</dbReference>
<name>A0A225NLT0_9RHOB</name>
<dbReference type="RefSeq" id="WP_088649838.1">
    <property type="nucleotide sequence ID" value="NZ_AQQR01000003.1"/>
</dbReference>
<evidence type="ECO:0000313" key="2">
    <source>
        <dbReference type="Proteomes" id="UP000215377"/>
    </source>
</evidence>
<dbReference type="AlphaFoldDB" id="A0A225NLT0"/>
<dbReference type="InterPro" id="IPR029052">
    <property type="entry name" value="Metallo-depent_PP-like"/>
</dbReference>
<dbReference type="Proteomes" id="UP000215377">
    <property type="component" value="Unassembled WGS sequence"/>
</dbReference>
<dbReference type="Gene3D" id="3.60.21.10">
    <property type="match status" value="1"/>
</dbReference>
<dbReference type="SUPFAM" id="SSF56300">
    <property type="entry name" value="Metallo-dependent phosphatases"/>
    <property type="match status" value="1"/>
</dbReference>
<keyword evidence="2" id="KW-1185">Reference proteome</keyword>
<reference evidence="1 2" key="1">
    <citation type="submission" date="2013-04" db="EMBL/GenBank/DDBJ databases">
        <title>Oceanicola sp. 22II1-22F33 Genome Sequencing.</title>
        <authorList>
            <person name="Lai Q."/>
            <person name="Li G."/>
            <person name="Shao Z."/>
        </authorList>
    </citation>
    <scope>NUCLEOTIDE SEQUENCE [LARGE SCALE GENOMIC DNA]</scope>
    <source>
        <strain evidence="1 2">22II1-22F33</strain>
    </source>
</reference>
<organism evidence="1 2">
    <name type="scientific">Marinibacterium profundimaris</name>
    <dbReference type="NCBI Taxonomy" id="1679460"/>
    <lineage>
        <taxon>Bacteria</taxon>
        <taxon>Pseudomonadati</taxon>
        <taxon>Pseudomonadota</taxon>
        <taxon>Alphaproteobacteria</taxon>
        <taxon>Rhodobacterales</taxon>
        <taxon>Paracoccaceae</taxon>
        <taxon>Marinibacterium</taxon>
    </lineage>
</organism>
<dbReference type="PANTHER" id="PTHR46546">
    <property type="entry name" value="SHEWANELLA-LIKE PROTEIN PHOSPHATASE 1"/>
    <property type="match status" value="1"/>
</dbReference>
<evidence type="ECO:0000313" key="1">
    <source>
        <dbReference type="EMBL" id="OWU75006.1"/>
    </source>
</evidence>
<accession>A0A225NLT0</accession>
<gene>
    <name evidence="1" type="ORF">ATO3_10730</name>
</gene>
<dbReference type="PANTHER" id="PTHR46546:SF4">
    <property type="entry name" value="SHEWANELLA-LIKE PROTEIN PHOSPHATASE 1"/>
    <property type="match status" value="1"/>
</dbReference>
<comment type="caution">
    <text evidence="1">The sequence shown here is derived from an EMBL/GenBank/DDBJ whole genome shotgun (WGS) entry which is preliminary data.</text>
</comment>